<evidence type="ECO:0000256" key="6">
    <source>
        <dbReference type="ARBA" id="ARBA00048348"/>
    </source>
</evidence>
<feature type="region of interest" description="Disordered" evidence="8">
    <location>
        <begin position="25"/>
        <end position="53"/>
    </location>
</feature>
<dbReference type="EMBL" id="VYDO01000161">
    <property type="protein sequence ID" value="MYG38331.1"/>
    <property type="molecule type" value="Genomic_DNA"/>
</dbReference>
<dbReference type="SMART" id="SM00947">
    <property type="entry name" value="Pro_CA"/>
    <property type="match status" value="1"/>
</dbReference>
<comment type="catalytic activity">
    <reaction evidence="6">
        <text>hydrogencarbonate + H(+) = CO2 + H2O</text>
        <dbReference type="Rhea" id="RHEA:10748"/>
        <dbReference type="ChEBI" id="CHEBI:15377"/>
        <dbReference type="ChEBI" id="CHEBI:15378"/>
        <dbReference type="ChEBI" id="CHEBI:16526"/>
        <dbReference type="ChEBI" id="CHEBI:17544"/>
        <dbReference type="EC" id="4.2.1.1"/>
    </reaction>
</comment>
<feature type="binding site" evidence="7">
    <location>
        <position position="110"/>
    </location>
    <ligand>
        <name>Zn(2+)</name>
        <dbReference type="ChEBI" id="CHEBI:29105"/>
    </ligand>
</feature>
<evidence type="ECO:0000256" key="7">
    <source>
        <dbReference type="PIRSR" id="PIRSR601765-1"/>
    </source>
</evidence>
<evidence type="ECO:0000256" key="2">
    <source>
        <dbReference type="ARBA" id="ARBA00012925"/>
    </source>
</evidence>
<comment type="caution">
    <text evidence="9">The sequence shown here is derived from an EMBL/GenBank/DDBJ whole genome shotgun (WGS) entry which is preliminary data.</text>
</comment>
<accession>A0A6B1F5U5</accession>
<comment type="cofactor">
    <cofactor evidence="7">
        <name>Zn(2+)</name>
        <dbReference type="ChEBI" id="CHEBI:29105"/>
    </cofactor>
    <text evidence="7">Binds 1 zinc ion per subunit.</text>
</comment>
<evidence type="ECO:0000256" key="3">
    <source>
        <dbReference type="ARBA" id="ARBA00022723"/>
    </source>
</evidence>
<keyword evidence="4 7" id="KW-0862">Zinc</keyword>
<gene>
    <name evidence="9" type="ORF">F4162_04940</name>
</gene>
<keyword evidence="5" id="KW-0456">Lyase</keyword>
<evidence type="ECO:0000256" key="8">
    <source>
        <dbReference type="SAM" id="MobiDB-lite"/>
    </source>
</evidence>
<dbReference type="PANTHER" id="PTHR11002:SF76">
    <property type="entry name" value="CARBONIC ANHYDRASE"/>
    <property type="match status" value="1"/>
</dbReference>
<protein>
    <recommendedName>
        <fullName evidence="2">carbonic anhydrase</fullName>
        <ecNumber evidence="2">4.2.1.1</ecNumber>
    </recommendedName>
</protein>
<evidence type="ECO:0000313" key="9">
    <source>
        <dbReference type="EMBL" id="MYG38331.1"/>
    </source>
</evidence>
<dbReference type="EC" id="4.2.1.1" evidence="2"/>
<dbReference type="SUPFAM" id="SSF53056">
    <property type="entry name" value="beta-carbonic anhydrase, cab"/>
    <property type="match status" value="1"/>
</dbReference>
<feature type="binding site" evidence="7">
    <location>
        <position position="112"/>
    </location>
    <ligand>
        <name>Zn(2+)</name>
        <dbReference type="ChEBI" id="CHEBI:29105"/>
    </ligand>
</feature>
<evidence type="ECO:0000256" key="1">
    <source>
        <dbReference type="ARBA" id="ARBA00006217"/>
    </source>
</evidence>
<comment type="similarity">
    <text evidence="1">Belongs to the beta-class carbonic anhydrase family.</text>
</comment>
<dbReference type="Pfam" id="PF00484">
    <property type="entry name" value="Pro_CA"/>
    <property type="match status" value="1"/>
</dbReference>
<name>A0A6B1F5U5_9SYNE</name>
<dbReference type="InterPro" id="IPR001765">
    <property type="entry name" value="Carbonic_anhydrase"/>
</dbReference>
<dbReference type="InterPro" id="IPR036874">
    <property type="entry name" value="Carbonic_anhydrase_sf"/>
</dbReference>
<organism evidence="9">
    <name type="scientific">Synechococcus sp. SB0676_bin_10</name>
    <dbReference type="NCBI Taxonomy" id="2604869"/>
    <lineage>
        <taxon>Bacteria</taxon>
        <taxon>Bacillati</taxon>
        <taxon>Cyanobacteriota</taxon>
        <taxon>Cyanophyceae</taxon>
        <taxon>Synechococcales</taxon>
        <taxon>Synechococcaceae</taxon>
        <taxon>Synechococcus</taxon>
    </lineage>
</organism>
<evidence type="ECO:0000256" key="4">
    <source>
        <dbReference type="ARBA" id="ARBA00022833"/>
    </source>
</evidence>
<dbReference type="AlphaFoldDB" id="A0A6B1F5U5"/>
<dbReference type="PANTHER" id="PTHR11002">
    <property type="entry name" value="CARBONIC ANHYDRASE"/>
    <property type="match status" value="1"/>
</dbReference>
<dbReference type="Gene3D" id="3.40.1050.10">
    <property type="entry name" value="Carbonic anhydrase"/>
    <property type="match status" value="1"/>
</dbReference>
<dbReference type="GO" id="GO:0008270">
    <property type="term" value="F:zinc ion binding"/>
    <property type="evidence" value="ECO:0007669"/>
    <property type="project" value="InterPro"/>
</dbReference>
<feature type="binding site" evidence="7">
    <location>
        <position position="163"/>
    </location>
    <ligand>
        <name>Zn(2+)</name>
        <dbReference type="ChEBI" id="CHEBI:29105"/>
    </ligand>
</feature>
<sequence length="248" mass="26188">MGRRDLLNLGDGRRCVQPGGTGLAEGRSFCPRRQEGQRHGTHPGLHPQGRSTADPAGWQCPACGLRGPLQQASSEATRQHPLAQYWQDNCHLVNSVLAEGQAPWAGIITCVDSRVPPSWIFDVNPGQLFVVRSAGNTAFDDGVASVEYAVANLGVSLIMVLGHGGYGAVSAVLGSQPLTPLLEQLVQPIRASFSEGVQDLEQGVESNTRSAAATLTLKGDVLARGVEAGPLKIHGAVYDIASSRLRLV</sequence>
<evidence type="ECO:0000256" key="5">
    <source>
        <dbReference type="ARBA" id="ARBA00023239"/>
    </source>
</evidence>
<reference evidence="9" key="1">
    <citation type="submission" date="2019-09" db="EMBL/GenBank/DDBJ databases">
        <title>Characterisation of the sponge microbiome using genome-centric metagenomics.</title>
        <authorList>
            <person name="Engelberts J.P."/>
            <person name="Robbins S.J."/>
            <person name="De Goeij J.M."/>
            <person name="Aranda M."/>
            <person name="Bell S.C."/>
            <person name="Webster N.S."/>
        </authorList>
    </citation>
    <scope>NUCLEOTIDE SEQUENCE</scope>
    <source>
        <strain evidence="9">SB0676_bin_10</strain>
    </source>
</reference>
<keyword evidence="3 7" id="KW-0479">Metal-binding</keyword>
<proteinExistence type="inferred from homology"/>
<dbReference type="GO" id="GO:0004089">
    <property type="term" value="F:carbonate dehydratase activity"/>
    <property type="evidence" value="ECO:0007669"/>
    <property type="project" value="UniProtKB-EC"/>
</dbReference>